<keyword evidence="1" id="KW-0238">DNA-binding</keyword>
<reference evidence="3" key="1">
    <citation type="submission" date="2023-04" db="EMBL/GenBank/DDBJ databases">
        <title>Phytophthora lilii NBRC 32176.</title>
        <authorList>
            <person name="Ichikawa N."/>
            <person name="Sato H."/>
            <person name="Tonouchi N."/>
        </authorList>
    </citation>
    <scope>NUCLEOTIDE SEQUENCE</scope>
    <source>
        <strain evidence="3">NBRC 32176</strain>
    </source>
</reference>
<accession>A0A9W6WXV9</accession>
<name>A0A9W6WXV9_9STRA</name>
<evidence type="ECO:0000259" key="2">
    <source>
        <dbReference type="PROSITE" id="PS51253"/>
    </source>
</evidence>
<dbReference type="PANTHER" id="PTHR19303">
    <property type="entry name" value="TRANSPOSON"/>
    <property type="match status" value="1"/>
</dbReference>
<evidence type="ECO:0000313" key="3">
    <source>
        <dbReference type="EMBL" id="GMF20984.1"/>
    </source>
</evidence>
<protein>
    <submittedName>
        <fullName evidence="3">Unnamed protein product</fullName>
    </submittedName>
</protein>
<dbReference type="InterPro" id="IPR004875">
    <property type="entry name" value="DDE_SF_endonuclease_dom"/>
</dbReference>
<evidence type="ECO:0000256" key="1">
    <source>
        <dbReference type="ARBA" id="ARBA00023125"/>
    </source>
</evidence>
<dbReference type="Pfam" id="PF03221">
    <property type="entry name" value="HTH_Tnp_Tc5"/>
    <property type="match status" value="1"/>
</dbReference>
<dbReference type="AlphaFoldDB" id="A0A9W6WXV9"/>
<dbReference type="Pfam" id="PF03184">
    <property type="entry name" value="DDE_1"/>
    <property type="match status" value="1"/>
</dbReference>
<dbReference type="EMBL" id="BSXW01000392">
    <property type="protein sequence ID" value="GMF20984.1"/>
    <property type="molecule type" value="Genomic_DNA"/>
</dbReference>
<evidence type="ECO:0000313" key="4">
    <source>
        <dbReference type="Proteomes" id="UP001165083"/>
    </source>
</evidence>
<feature type="domain" description="HTH CENPB-type" evidence="2">
    <location>
        <begin position="75"/>
        <end position="149"/>
    </location>
</feature>
<dbReference type="PROSITE" id="PS51253">
    <property type="entry name" value="HTH_CENPB"/>
    <property type="match status" value="1"/>
</dbReference>
<keyword evidence="4" id="KW-1185">Reference proteome</keyword>
<dbReference type="GO" id="GO:0005634">
    <property type="term" value="C:nucleus"/>
    <property type="evidence" value="ECO:0007669"/>
    <property type="project" value="TreeGrafter"/>
</dbReference>
<dbReference type="InterPro" id="IPR050863">
    <property type="entry name" value="CenT-Element_Derived"/>
</dbReference>
<dbReference type="Proteomes" id="UP001165083">
    <property type="component" value="Unassembled WGS sequence"/>
</dbReference>
<sequence>MPTTPISKMASRRNAIPLWKKKDVLNWINTTGKGIPSRAVAHFRNQGWTLDPGTVRRWWRSREDIWAAKPHQQRLSGGGHKKTLGVLEDLLLELIVMRRLKKEKVTSEWIAVQALELYAEIDDGPTRTFQASSHWVSNFMKRNDLSLRRRTNLTTLSDDQLVGRAVAYMRYLSENKSNFNFAHTVLMDETTVYFKDAREQIVEIRGSRHVVVKSTGFASMRVTAVLAVTATGVKLPPLVIWKHKKGSSKIDRVGSTYVVYQPKAWVDSELLCNCIDTVFPVWCKLKVKALVWDSMSAHISKTVKAKCAARDIGLCVIPGGLTAYLQAGDIGIYRQFKDRLGALIDTWKNSDRVEYTRVGNPRPPSIEVVAGWVHEAWKGIDQSVIDNSIAAAGFSSLPDEWFIWRHDVYGRRFQQAWEDEEKVGEAGGGK</sequence>
<dbReference type="SMART" id="SM00674">
    <property type="entry name" value="CENPB"/>
    <property type="match status" value="1"/>
</dbReference>
<dbReference type="InterPro" id="IPR006600">
    <property type="entry name" value="HTH_CenpB_DNA-bd_dom"/>
</dbReference>
<dbReference type="InterPro" id="IPR009057">
    <property type="entry name" value="Homeodomain-like_sf"/>
</dbReference>
<organism evidence="3 4">
    <name type="scientific">Phytophthora lilii</name>
    <dbReference type="NCBI Taxonomy" id="2077276"/>
    <lineage>
        <taxon>Eukaryota</taxon>
        <taxon>Sar</taxon>
        <taxon>Stramenopiles</taxon>
        <taxon>Oomycota</taxon>
        <taxon>Peronosporomycetes</taxon>
        <taxon>Peronosporales</taxon>
        <taxon>Peronosporaceae</taxon>
        <taxon>Phytophthora</taxon>
    </lineage>
</organism>
<proteinExistence type="predicted"/>
<dbReference type="SUPFAM" id="SSF46689">
    <property type="entry name" value="Homeodomain-like"/>
    <property type="match status" value="1"/>
</dbReference>
<dbReference type="GO" id="GO:0003677">
    <property type="term" value="F:DNA binding"/>
    <property type="evidence" value="ECO:0007669"/>
    <property type="project" value="UniProtKB-KW"/>
</dbReference>
<dbReference type="Gene3D" id="1.10.10.60">
    <property type="entry name" value="Homeodomain-like"/>
    <property type="match status" value="1"/>
</dbReference>
<dbReference type="OrthoDB" id="89115at2759"/>
<comment type="caution">
    <text evidence="3">The sequence shown here is derived from an EMBL/GenBank/DDBJ whole genome shotgun (WGS) entry which is preliminary data.</text>
</comment>
<gene>
    <name evidence="3" type="ORF">Plil01_000823500</name>
</gene>